<dbReference type="SUPFAM" id="SSF53474">
    <property type="entry name" value="alpha/beta-Hydrolases"/>
    <property type="match status" value="1"/>
</dbReference>
<dbReference type="Gene3D" id="3.40.50.1820">
    <property type="entry name" value="alpha/beta hydrolase"/>
    <property type="match status" value="1"/>
</dbReference>
<evidence type="ECO:0000259" key="1">
    <source>
        <dbReference type="Pfam" id="PF12146"/>
    </source>
</evidence>
<name>A0A9N8DDU2_9STRA</name>
<proteinExistence type="predicted"/>
<reference evidence="2" key="1">
    <citation type="submission" date="2020-06" db="EMBL/GenBank/DDBJ databases">
        <authorList>
            <consortium name="Plant Systems Biology data submission"/>
        </authorList>
    </citation>
    <scope>NUCLEOTIDE SEQUENCE</scope>
    <source>
        <strain evidence="2">D6</strain>
    </source>
</reference>
<dbReference type="Proteomes" id="UP001153069">
    <property type="component" value="Unassembled WGS sequence"/>
</dbReference>
<dbReference type="InterPro" id="IPR051044">
    <property type="entry name" value="MAG_DAG_Lipase"/>
</dbReference>
<comment type="caution">
    <text evidence="2">The sequence shown here is derived from an EMBL/GenBank/DDBJ whole genome shotgun (WGS) entry which is preliminary data.</text>
</comment>
<dbReference type="Pfam" id="PF12146">
    <property type="entry name" value="Hydrolase_4"/>
    <property type="match status" value="1"/>
</dbReference>
<keyword evidence="3" id="KW-1185">Reference proteome</keyword>
<evidence type="ECO:0000313" key="3">
    <source>
        <dbReference type="Proteomes" id="UP001153069"/>
    </source>
</evidence>
<accession>A0A9N8DDU2</accession>
<feature type="domain" description="Serine aminopeptidase S33" evidence="1">
    <location>
        <begin position="60"/>
        <end position="334"/>
    </location>
</feature>
<protein>
    <submittedName>
        <fullName evidence="2">Monoglyceride lipase</fullName>
    </submittedName>
</protein>
<dbReference type="AlphaFoldDB" id="A0A9N8DDU2"/>
<gene>
    <name evidence="2" type="ORF">SEMRO_43_G026070.1</name>
</gene>
<dbReference type="EMBL" id="CAICTM010000043">
    <property type="protein sequence ID" value="CAB9498680.1"/>
    <property type="molecule type" value="Genomic_DNA"/>
</dbReference>
<dbReference type="InterPro" id="IPR022742">
    <property type="entry name" value="Hydrolase_4"/>
</dbReference>
<dbReference type="InterPro" id="IPR029058">
    <property type="entry name" value="AB_hydrolase_fold"/>
</dbReference>
<evidence type="ECO:0000313" key="2">
    <source>
        <dbReference type="EMBL" id="CAB9498680.1"/>
    </source>
</evidence>
<sequence>MVKHIVFGVERDIDIYADVFPTEEELEEMESRLPGCEHGWFDSVDNGLQLHYRKFLPAGPPKGIIIWMHGVQTHCGRAHILKDGRKINMALLSDRVVHQEGYALYAFDMTGHGYSEGSRFLVKSTVKQDYLNFVKLVVDDNNNENNDDNNIPLFLMGESFGGNLTLQIGRYYQDHPDETPKGFAGIILVAAAIYGYQIFFPVDLALKYFLTPFVPRLRPPEILPNPVAPSMLWRDPEVLYINAQEKRVTEMWLEPAERHSNLQTSSTLIEAMKYVRNECIPDFKGPFCILHGTSDRAVPIAGALEYFVEQVATPEPDRAVKRVGGAYHDLLGDPTAEENLDFILEWVKKRIEIMAKK</sequence>
<dbReference type="OrthoDB" id="2498029at2759"/>
<dbReference type="PANTHER" id="PTHR11614">
    <property type="entry name" value="PHOSPHOLIPASE-RELATED"/>
    <property type="match status" value="1"/>
</dbReference>
<organism evidence="2 3">
    <name type="scientific">Seminavis robusta</name>
    <dbReference type="NCBI Taxonomy" id="568900"/>
    <lineage>
        <taxon>Eukaryota</taxon>
        <taxon>Sar</taxon>
        <taxon>Stramenopiles</taxon>
        <taxon>Ochrophyta</taxon>
        <taxon>Bacillariophyta</taxon>
        <taxon>Bacillariophyceae</taxon>
        <taxon>Bacillariophycidae</taxon>
        <taxon>Naviculales</taxon>
        <taxon>Naviculaceae</taxon>
        <taxon>Seminavis</taxon>
    </lineage>
</organism>